<comment type="cofactor">
    <cofactor evidence="3">
        <name>Mn(2+)</name>
        <dbReference type="ChEBI" id="CHEBI:29035"/>
    </cofactor>
    <text evidence="3">Binds 2 manganese ions per subunit.</text>
</comment>
<dbReference type="InterPro" id="IPR017774">
    <property type="entry name" value="Bicupin_oxalate_deCO2ase/Oxase"/>
</dbReference>
<feature type="binding site" evidence="3">
    <location>
        <position position="120"/>
    </location>
    <ligand>
        <name>Mn(2+)</name>
        <dbReference type="ChEBI" id="CHEBI:29035"/>
        <label>1</label>
    </ligand>
</feature>
<dbReference type="PANTHER" id="PTHR35848:SF9">
    <property type="entry name" value="SLL1358 PROTEIN"/>
    <property type="match status" value="1"/>
</dbReference>
<reference evidence="7 8" key="1">
    <citation type="submission" date="2019-11" db="EMBL/GenBank/DDBJ databases">
        <title>Venturia inaequalis Genome Resource.</title>
        <authorList>
            <person name="Lichtner F.J."/>
        </authorList>
    </citation>
    <scope>NUCLEOTIDE SEQUENCE [LARGE SCALE GENOMIC DNA]</scope>
    <source>
        <strain evidence="7">Bline_iso_100314</strain>
    </source>
</reference>
<dbReference type="InterPro" id="IPR006045">
    <property type="entry name" value="Cupin_1"/>
</dbReference>
<dbReference type="NCBIfam" id="TIGR03404">
    <property type="entry name" value="bicupin_oxalic"/>
    <property type="match status" value="1"/>
</dbReference>
<feature type="binding site" evidence="3">
    <location>
        <position position="297"/>
    </location>
    <ligand>
        <name>Mn(2+)</name>
        <dbReference type="ChEBI" id="CHEBI:29035"/>
        <label>2</label>
    </ligand>
</feature>
<dbReference type="CDD" id="cd20304">
    <property type="entry name" value="cupin_OxDC_N"/>
    <property type="match status" value="1"/>
</dbReference>
<evidence type="ECO:0000256" key="5">
    <source>
        <dbReference type="SAM" id="SignalP"/>
    </source>
</evidence>
<dbReference type="InterPro" id="IPR011051">
    <property type="entry name" value="RmlC_Cupin_sf"/>
</dbReference>
<dbReference type="Gene3D" id="2.60.120.10">
    <property type="entry name" value="Jelly Rolls"/>
    <property type="match status" value="2"/>
</dbReference>
<evidence type="ECO:0000256" key="2">
    <source>
        <dbReference type="PIRSR" id="PIRSR617774-1"/>
    </source>
</evidence>
<feature type="domain" description="Cupin type-1" evidence="6">
    <location>
        <begin position="249"/>
        <end position="392"/>
    </location>
</feature>
<keyword evidence="5" id="KW-0732">Signal</keyword>
<dbReference type="SUPFAM" id="SSF51182">
    <property type="entry name" value="RmlC-like cupins"/>
    <property type="match status" value="1"/>
</dbReference>
<feature type="binding site" evidence="3">
    <location>
        <position position="341"/>
    </location>
    <ligand>
        <name>Mn(2+)</name>
        <dbReference type="ChEBI" id="CHEBI:29035"/>
        <label>2</label>
    </ligand>
</feature>
<feature type="domain" description="Cupin type-1" evidence="6">
    <location>
        <begin position="83"/>
        <end position="216"/>
    </location>
</feature>
<dbReference type="SMART" id="SM00835">
    <property type="entry name" value="Cupin_1"/>
    <property type="match status" value="2"/>
</dbReference>
<evidence type="ECO:0000313" key="7">
    <source>
        <dbReference type="EMBL" id="KAE9979929.1"/>
    </source>
</evidence>
<proteinExistence type="predicted"/>
<sequence>MKFSIASALYLFGSVTTANVVKRAAQFTQGQPIDGNGKGGPILGGTNAQLDLQNPDNLARQSTDAGTVPNLKWSFSDSKAKIFNGGWTREQVIQDLPQSTDIAAAQQHLKKGALRELHWHRVAEWGFVYAGSVLISAVNEKGQFQVEKLGYGDIWYFPKGSAHTIQGLEDENEFLLAFDEADFDKAGTTFMVDDWLAHTPRDIIAKNFGVDPSVFANLPTTDPYIFNGTVSKSTVGPSTITGNASYVYHTLQHPAEKVPGGGGEFHKIDSTNFPIAKTLAATFVTLKPGGLRELHWHPNAQEWLYFHKGHARATVFMGGASARTFDFSAGDTAAFPDNSGHYIENTSATEDLVWIELYKSDRVADIPLTQWLALTPSDIVAQTLKVPVSFVEGLKKEKQTHRSLTMADKDSSSIQEASFGVVGTRSDLEAVLSSGKSAKDDRAARKMRKEKEVKEAEEAKKEENNK</sequence>
<feature type="active site" description="Proton donor" evidence="2">
    <location>
        <position position="356"/>
    </location>
</feature>
<dbReference type="AlphaFoldDB" id="A0A8H3YZT7"/>
<keyword evidence="3" id="KW-0464">Manganese</keyword>
<evidence type="ECO:0000256" key="4">
    <source>
        <dbReference type="SAM" id="MobiDB-lite"/>
    </source>
</evidence>
<evidence type="ECO:0000256" key="1">
    <source>
        <dbReference type="ARBA" id="ARBA00022723"/>
    </source>
</evidence>
<dbReference type="Proteomes" id="UP000433883">
    <property type="component" value="Unassembled WGS sequence"/>
</dbReference>
<keyword evidence="1 3" id="KW-0479">Metal-binding</keyword>
<feature type="binding site" evidence="3">
    <location>
        <position position="302"/>
    </location>
    <ligand>
        <name>Mn(2+)</name>
        <dbReference type="ChEBI" id="CHEBI:29035"/>
        <label>2</label>
    </ligand>
</feature>
<dbReference type="GO" id="GO:0046872">
    <property type="term" value="F:metal ion binding"/>
    <property type="evidence" value="ECO:0007669"/>
    <property type="project" value="UniProtKB-KW"/>
</dbReference>
<dbReference type="Pfam" id="PF00190">
    <property type="entry name" value="Cupin_1"/>
    <property type="match status" value="2"/>
</dbReference>
<protein>
    <recommendedName>
        <fullName evidence="6">Cupin type-1 domain-containing protein</fullName>
    </recommendedName>
</protein>
<name>A0A8H3YZT7_VENIN</name>
<organism evidence="7 8">
    <name type="scientific">Venturia inaequalis</name>
    <name type="common">Apple scab fungus</name>
    <dbReference type="NCBI Taxonomy" id="5025"/>
    <lineage>
        <taxon>Eukaryota</taxon>
        <taxon>Fungi</taxon>
        <taxon>Dikarya</taxon>
        <taxon>Ascomycota</taxon>
        <taxon>Pezizomycotina</taxon>
        <taxon>Dothideomycetes</taxon>
        <taxon>Pleosporomycetidae</taxon>
        <taxon>Venturiales</taxon>
        <taxon>Venturiaceae</taxon>
        <taxon>Venturia</taxon>
    </lineage>
</organism>
<dbReference type="InterPro" id="IPR014710">
    <property type="entry name" value="RmlC-like_jellyroll"/>
</dbReference>
<dbReference type="CDD" id="cd20305">
    <property type="entry name" value="cupin_OxDC_C"/>
    <property type="match status" value="1"/>
</dbReference>
<dbReference type="InterPro" id="IPR051610">
    <property type="entry name" value="GPI/OXD"/>
</dbReference>
<feature type="binding site" evidence="3">
    <location>
        <position position="163"/>
    </location>
    <ligand>
        <name>Mn(2+)</name>
        <dbReference type="ChEBI" id="CHEBI:29035"/>
        <label>1</label>
    </ligand>
</feature>
<accession>A0A8H3YZT7</accession>
<evidence type="ECO:0000259" key="6">
    <source>
        <dbReference type="SMART" id="SM00835"/>
    </source>
</evidence>
<feature type="binding site" evidence="3">
    <location>
        <position position="118"/>
    </location>
    <ligand>
        <name>Mn(2+)</name>
        <dbReference type="ChEBI" id="CHEBI:29035"/>
        <label>1</label>
    </ligand>
</feature>
<feature type="chain" id="PRO_5034354242" description="Cupin type-1 domain-containing protein" evidence="5">
    <location>
        <begin position="19"/>
        <end position="466"/>
    </location>
</feature>
<comment type="caution">
    <text evidence="7">The sequence shown here is derived from an EMBL/GenBank/DDBJ whole genome shotgun (WGS) entry which is preliminary data.</text>
</comment>
<feature type="compositionally biased region" description="Basic and acidic residues" evidence="4">
    <location>
        <begin position="437"/>
        <end position="466"/>
    </location>
</feature>
<feature type="region of interest" description="Disordered" evidence="4">
    <location>
        <begin position="432"/>
        <end position="466"/>
    </location>
</feature>
<feature type="binding site" evidence="3">
    <location>
        <position position="124"/>
    </location>
    <ligand>
        <name>Mn(2+)</name>
        <dbReference type="ChEBI" id="CHEBI:29035"/>
        <label>1</label>
    </ligand>
</feature>
<gene>
    <name evidence="7" type="ORF">BLS_009350</name>
</gene>
<dbReference type="PANTHER" id="PTHR35848">
    <property type="entry name" value="OXALATE-BINDING PROTEIN"/>
    <property type="match status" value="1"/>
</dbReference>
<feature type="signal peptide" evidence="5">
    <location>
        <begin position="1"/>
        <end position="18"/>
    </location>
</feature>
<dbReference type="GO" id="GO:0033609">
    <property type="term" value="P:oxalate metabolic process"/>
    <property type="evidence" value="ECO:0007669"/>
    <property type="project" value="InterPro"/>
</dbReference>
<evidence type="ECO:0000313" key="8">
    <source>
        <dbReference type="Proteomes" id="UP000433883"/>
    </source>
</evidence>
<dbReference type="EMBL" id="WNWQ01000085">
    <property type="protein sequence ID" value="KAE9979929.1"/>
    <property type="molecule type" value="Genomic_DNA"/>
</dbReference>
<feature type="binding site" evidence="3">
    <location>
        <position position="295"/>
    </location>
    <ligand>
        <name>Mn(2+)</name>
        <dbReference type="ChEBI" id="CHEBI:29035"/>
        <label>2</label>
    </ligand>
</feature>
<evidence type="ECO:0000256" key="3">
    <source>
        <dbReference type="PIRSR" id="PIRSR617774-2"/>
    </source>
</evidence>